<dbReference type="AlphaFoldDB" id="A0A8S1EB08"/>
<keyword evidence="4" id="KW-1185">Reference proteome</keyword>
<comment type="caution">
    <text evidence="3">The sequence shown here is derived from an EMBL/GenBank/DDBJ whole genome shotgun (WGS) entry which is preliminary data.</text>
</comment>
<name>A0A8S1EB08_9PELO</name>
<feature type="region of interest" description="Disordered" evidence="1">
    <location>
        <begin position="77"/>
        <end position="101"/>
    </location>
</feature>
<keyword evidence="2" id="KW-0472">Membrane</keyword>
<proteinExistence type="predicted"/>
<protein>
    <submittedName>
        <fullName evidence="3">Uncharacterized protein</fullName>
    </submittedName>
</protein>
<keyword evidence="2" id="KW-0812">Transmembrane</keyword>
<dbReference type="Proteomes" id="UP000494206">
    <property type="component" value="Unassembled WGS sequence"/>
</dbReference>
<gene>
    <name evidence="3" type="ORF">CBOVIS_LOCUS369</name>
</gene>
<keyword evidence="2" id="KW-1133">Transmembrane helix</keyword>
<evidence type="ECO:0000256" key="2">
    <source>
        <dbReference type="SAM" id="Phobius"/>
    </source>
</evidence>
<feature type="compositionally biased region" description="Polar residues" evidence="1">
    <location>
        <begin position="92"/>
        <end position="101"/>
    </location>
</feature>
<evidence type="ECO:0000256" key="1">
    <source>
        <dbReference type="SAM" id="MobiDB-lite"/>
    </source>
</evidence>
<evidence type="ECO:0000313" key="3">
    <source>
        <dbReference type="EMBL" id="CAB3396871.1"/>
    </source>
</evidence>
<accession>A0A8S1EB08</accession>
<reference evidence="3 4" key="1">
    <citation type="submission" date="2020-04" db="EMBL/GenBank/DDBJ databases">
        <authorList>
            <person name="Laetsch R D."/>
            <person name="Stevens L."/>
            <person name="Kumar S."/>
            <person name="Blaxter L. M."/>
        </authorList>
    </citation>
    <scope>NUCLEOTIDE SEQUENCE [LARGE SCALE GENOMIC DNA]</scope>
</reference>
<sequence length="118" mass="13523">MCDDPSKYVDDLIYHHLEYTTVFGACLSKPLNWSEWEGDDDEILENPYIVLSAPIIFANLFFFLFMIVRGRLDIREEQNNANKDPTARTSEESPTSQGSYMSTEYCWVQPIDNGIGAT</sequence>
<organism evidence="3 4">
    <name type="scientific">Caenorhabditis bovis</name>
    <dbReference type="NCBI Taxonomy" id="2654633"/>
    <lineage>
        <taxon>Eukaryota</taxon>
        <taxon>Metazoa</taxon>
        <taxon>Ecdysozoa</taxon>
        <taxon>Nematoda</taxon>
        <taxon>Chromadorea</taxon>
        <taxon>Rhabditida</taxon>
        <taxon>Rhabditina</taxon>
        <taxon>Rhabditomorpha</taxon>
        <taxon>Rhabditoidea</taxon>
        <taxon>Rhabditidae</taxon>
        <taxon>Peloderinae</taxon>
        <taxon>Caenorhabditis</taxon>
    </lineage>
</organism>
<evidence type="ECO:0000313" key="4">
    <source>
        <dbReference type="Proteomes" id="UP000494206"/>
    </source>
</evidence>
<dbReference type="EMBL" id="CADEPM010000001">
    <property type="protein sequence ID" value="CAB3396871.1"/>
    <property type="molecule type" value="Genomic_DNA"/>
</dbReference>
<feature type="transmembrane region" description="Helical" evidence="2">
    <location>
        <begin position="48"/>
        <end position="68"/>
    </location>
</feature>